<dbReference type="SUPFAM" id="SSF81383">
    <property type="entry name" value="F-box domain"/>
    <property type="match status" value="1"/>
</dbReference>
<name>A0A067TC50_GALM3</name>
<dbReference type="HOGENOM" id="CLU_024199_2_3_1"/>
<sequence length="595" mass="67377">MRAPDNSQTSLNLELVPDGTRVAEAFRTIDQEANKHRSRIVSLMKQRNTFAPISRLPPEVLCRVFYFASKEVSRSPLDWIKVSHVSQDWRNVAVNAPALWTTPPLHYPRWAEEMLVRSKMASLALDADFTLGMSTKTVCASLHHISRTRSLRIMTQDPNIMTLLLRDLPKSAPRLEALCLSIIPQYQTRYQLPDETFCDVYHLRRVELVGFTVDWDSQLLCSLTSLKLHGIGRSARPTRTQFWNALRGMPLLDSLDLKDTLPLIDSSQEPPFYDGPIHLPHLQQLTVASSATEIRAFLQGCAFPPTTAIKFASEFRTTTPGDFHAILAALSSRPYPSSGAHPINILTLELSLMSSGVSFRAFSGILSDLELCKQSCIPDIDLSFDYVPSILLADEITRVQELFIGDVFDALPLAKLIKLRLNYTILPLSVRTIVDIFGTLPDLDSLSFSGSRIFAKNIFLALQENLPITTNKRMTRSQSQHPPVAFPSLRAIAMEDVSFEEVVYHSVLTPSMLEDCLIWRCEHGAEIQELKLNSCNRISEDDISKLREIVVDVDWDGREMDFSDEEHHAEDDYEDYMYYMCDPVFIDDSLDDAYE</sequence>
<evidence type="ECO:0000313" key="3">
    <source>
        <dbReference type="Proteomes" id="UP000027222"/>
    </source>
</evidence>
<dbReference type="EMBL" id="KL142371">
    <property type="protein sequence ID" value="KDR80741.1"/>
    <property type="molecule type" value="Genomic_DNA"/>
</dbReference>
<protein>
    <recommendedName>
        <fullName evidence="1">F-box domain-containing protein</fullName>
    </recommendedName>
</protein>
<dbReference type="InterPro" id="IPR036047">
    <property type="entry name" value="F-box-like_dom_sf"/>
</dbReference>
<dbReference type="STRING" id="685588.A0A067TC50"/>
<reference evidence="3" key="1">
    <citation type="journal article" date="2014" name="Proc. Natl. Acad. Sci. U.S.A.">
        <title>Extensive sampling of basidiomycete genomes demonstrates inadequacy of the white-rot/brown-rot paradigm for wood decay fungi.</title>
        <authorList>
            <person name="Riley R."/>
            <person name="Salamov A.A."/>
            <person name="Brown D.W."/>
            <person name="Nagy L.G."/>
            <person name="Floudas D."/>
            <person name="Held B.W."/>
            <person name="Levasseur A."/>
            <person name="Lombard V."/>
            <person name="Morin E."/>
            <person name="Otillar R."/>
            <person name="Lindquist E.A."/>
            <person name="Sun H."/>
            <person name="LaButti K.M."/>
            <person name="Schmutz J."/>
            <person name="Jabbour D."/>
            <person name="Luo H."/>
            <person name="Baker S.E."/>
            <person name="Pisabarro A.G."/>
            <person name="Walton J.D."/>
            <person name="Blanchette R.A."/>
            <person name="Henrissat B."/>
            <person name="Martin F."/>
            <person name="Cullen D."/>
            <person name="Hibbett D.S."/>
            <person name="Grigoriev I.V."/>
        </authorList>
    </citation>
    <scope>NUCLEOTIDE SEQUENCE [LARGE SCALE GENOMIC DNA]</scope>
    <source>
        <strain evidence="3">CBS 339.88</strain>
    </source>
</reference>
<dbReference type="Pfam" id="PF12937">
    <property type="entry name" value="F-box-like"/>
    <property type="match status" value="1"/>
</dbReference>
<evidence type="ECO:0000259" key="1">
    <source>
        <dbReference type="Pfam" id="PF12937"/>
    </source>
</evidence>
<dbReference type="SUPFAM" id="SSF52047">
    <property type="entry name" value="RNI-like"/>
    <property type="match status" value="1"/>
</dbReference>
<dbReference type="InterPro" id="IPR001810">
    <property type="entry name" value="F-box_dom"/>
</dbReference>
<evidence type="ECO:0000313" key="2">
    <source>
        <dbReference type="EMBL" id="KDR80741.1"/>
    </source>
</evidence>
<dbReference type="OrthoDB" id="3172239at2759"/>
<accession>A0A067TC50</accession>
<proteinExistence type="predicted"/>
<dbReference type="Proteomes" id="UP000027222">
    <property type="component" value="Unassembled WGS sequence"/>
</dbReference>
<feature type="domain" description="F-box" evidence="1">
    <location>
        <begin position="53"/>
        <end position="102"/>
    </location>
</feature>
<dbReference type="AlphaFoldDB" id="A0A067TC50"/>
<keyword evidence="3" id="KW-1185">Reference proteome</keyword>
<gene>
    <name evidence="2" type="ORF">GALMADRAFT_1104286</name>
</gene>
<dbReference type="Gene3D" id="1.20.1280.50">
    <property type="match status" value="1"/>
</dbReference>
<organism evidence="2 3">
    <name type="scientific">Galerina marginata (strain CBS 339.88)</name>
    <dbReference type="NCBI Taxonomy" id="685588"/>
    <lineage>
        <taxon>Eukaryota</taxon>
        <taxon>Fungi</taxon>
        <taxon>Dikarya</taxon>
        <taxon>Basidiomycota</taxon>
        <taxon>Agaricomycotina</taxon>
        <taxon>Agaricomycetes</taxon>
        <taxon>Agaricomycetidae</taxon>
        <taxon>Agaricales</taxon>
        <taxon>Agaricineae</taxon>
        <taxon>Strophariaceae</taxon>
        <taxon>Galerina</taxon>
    </lineage>
</organism>